<protein>
    <recommendedName>
        <fullName evidence="2">Fibronectin type-III domain-containing protein</fullName>
    </recommendedName>
</protein>
<dbReference type="InterPro" id="IPR015406">
    <property type="entry name" value="GpJ_CSF"/>
</dbReference>
<evidence type="ECO:0000313" key="3">
    <source>
        <dbReference type="EMBL" id="QPI18534.1"/>
    </source>
</evidence>
<dbReference type="RefSeq" id="YP_010675321.1">
    <property type="nucleotide sequence ID" value="NC_071001.1"/>
</dbReference>
<dbReference type="KEGG" id="vg:77951644"/>
<keyword evidence="1" id="KW-0175">Coiled coil</keyword>
<evidence type="ECO:0000259" key="2">
    <source>
        <dbReference type="PROSITE" id="PS50853"/>
    </source>
</evidence>
<dbReference type="Pfam" id="PF09327">
    <property type="entry name" value="Phage_Tail_Tip"/>
    <property type="match status" value="1"/>
</dbReference>
<dbReference type="PANTHER" id="PTHR36251">
    <property type="entry name" value="FELS-1 PROPHAGE HOST SPECIFICITY PROTEIN-RELATED"/>
    <property type="match status" value="1"/>
</dbReference>
<dbReference type="Proteomes" id="UP000594422">
    <property type="component" value="Segment"/>
</dbReference>
<proteinExistence type="predicted"/>
<feature type="coiled-coil region" evidence="1">
    <location>
        <begin position="672"/>
        <end position="706"/>
    </location>
</feature>
<dbReference type="EMBL" id="MW057861">
    <property type="protein sequence ID" value="QPI18534.1"/>
    <property type="molecule type" value="Genomic_DNA"/>
</dbReference>
<dbReference type="PROSITE" id="PS50853">
    <property type="entry name" value="FN3"/>
    <property type="match status" value="1"/>
</dbReference>
<dbReference type="GeneID" id="77951644"/>
<feature type="domain" description="Fibronectin type-III" evidence="2">
    <location>
        <begin position="557"/>
        <end position="653"/>
    </location>
</feature>
<accession>A0A7S9SWG3</accession>
<dbReference type="InterPro" id="IPR053171">
    <property type="entry name" value="Viral_Tip_Attach_Protein"/>
</dbReference>
<dbReference type="InterPro" id="IPR036116">
    <property type="entry name" value="FN3_sf"/>
</dbReference>
<dbReference type="SUPFAM" id="SSF49265">
    <property type="entry name" value="Fibronectin type III"/>
    <property type="match status" value="1"/>
</dbReference>
<dbReference type="InterPro" id="IPR003961">
    <property type="entry name" value="FN3_dom"/>
</dbReference>
<keyword evidence="4" id="KW-1185">Reference proteome</keyword>
<name>A0A7S9SWG3_9CAUD</name>
<dbReference type="Pfam" id="PF24489">
    <property type="entry name" value="Ig_J_second"/>
    <property type="match status" value="1"/>
</dbReference>
<organism evidence="3 4">
    <name type="scientific">Providencia phage PSTCR7</name>
    <dbReference type="NCBI Taxonomy" id="2783549"/>
    <lineage>
        <taxon>Viruses</taxon>
        <taxon>Duplodnaviria</taxon>
        <taxon>Heunggongvirae</taxon>
        <taxon>Uroviricota</taxon>
        <taxon>Caudoviricetes</taxon>
        <taxon>Craquatrovirus</taxon>
        <taxon>Craquatrovirus PSTCR7</taxon>
    </lineage>
</organism>
<sequence>MPPAIIGAVVALGASGLAAASIISVTTALVIGMAATVAGSLLSKPKLPGMGNIKSQQERKQVVRSSAASCNVIYGTTMISGVLIFAEEEPGDQDDGEWIHMVLAIAGHKVNRIVEFYIGDDKASTYGNNVVWALLNDLQEADPYLLKKCPSWKQDMIGKGVALVRVSLKYDQEMFPSGLPNLKFVVEGKLVWDPRTNTEYFTDNAALCTLDYYLTTIGVKKEDMMLAEYVSAANTCDEMVQNADGSMTARYTVNGTFDVSEPFNDVLMDGLFQACGGEPTYIAGKHGILVGAYYGPPAPNMVLTQDHLRDDVSITPEASFKDLTNIIRGVYVDPKQDYNETDFPPVVIEEWLQQDGRELAEDFKFRFVNNPYTAQRLATIAVHRKRVSRMMELPINLKGFKFRPGRFINIDLPHLGINMVEFRVTKWDFDPQAGISITVRQESPSTYNDVVGKIVELPPLTNLRPETIAAPQNIRFNLDKIGDVVQGVLQWENPQDAAYNNVVIFDSTGNVVNTIQVPGNRVQLNGLVKGKYKVNVYAFGFNGAKSSPGYVKIDISAPNMPTNIRVESGFYSVSIYPSSSDLNAPTFEYWMSDKALTGDAVILQNASRLGQGSFWTVENLNPMQIYYFHVRTINIYGASTFKSVAGRASTKADEILDVVGKQWQDSELGQVIKDMEVNIENLDVVNKALEDVIRQNKDDVEKLNIAVRKSFQTIGDVTFQIRQNKGTNEAEIKRVEGVVATETEARVQSFEYLNAKVEGVNGTLTGELNTFKEVYATDKAVLVTWQQEAIARFEYNESSILEIQETTSTLTESVAQHTRQLTAQQSTLESQGVTLDSQGKLLNAQGLKLDEQGRLVDSQGKIINSQGIQLDSQGKLINDQGKVIDSHGVAITEHASRITSVEKVSATNTQSITENKQAADSRFASNEASINQAQQTAASAEDAAVKFAVQMAAESKKTQENINESKAEILDVKNIVANQELAMAQQISQLKTEFNGNIATINGQLKVVSDATSANASAIQILATDVGNNKGQISSIQTSITTLEKSVQETKDQLYAQTQSTDQRFTAVNQTINQTKTELEKSIASSNQTLSSQIATVDGKAVQAGKDAATANSNAGKAQTTADGATKNINDYKTANDKEIVLVKADIKSNREAIATEKQARTTDVTNLQASLNSTNAKVEQKMEAVVEHNGTVAATYTLRAGIELPNGTYKSAGLFLGVSGGTNPVASVGVNADNFVVMNSRNGKLETVFQVDSSGNVVIRNALISRLFVEEAIVGSTLSSADFSATKGIQIDFKNGKIIANGGTWGAGLNVGNPTGKGLSITDQTILVRDQNGRLRFACGYIKGLV</sequence>
<evidence type="ECO:0000313" key="4">
    <source>
        <dbReference type="Proteomes" id="UP000594422"/>
    </source>
</evidence>
<dbReference type="InterPro" id="IPR057587">
    <property type="entry name" value="GpJ_Ig_second"/>
</dbReference>
<evidence type="ECO:0000256" key="1">
    <source>
        <dbReference type="SAM" id="Coils"/>
    </source>
</evidence>
<reference evidence="3 4" key="1">
    <citation type="submission" date="2020-10" db="EMBL/GenBank/DDBJ databases">
        <title>Novel bacteriophages targeting Providencia spp. as potential agents for phage therapy.</title>
        <authorList>
            <person name="Rakov C."/>
            <person name="Alkalay-Oren S."/>
            <person name="Coppenhagen-Glazer S."/>
            <person name="Hazan R."/>
        </authorList>
    </citation>
    <scope>NUCLEOTIDE SEQUENCE [LARGE SCALE GENOMIC DNA]</scope>
</reference>
<dbReference type="PANTHER" id="PTHR36251:SF2">
    <property type="entry name" value="GIFSY-2 PROPHAGE HOST SPECIFICITY PROTEIN J, PHAGE LAMBDA"/>
    <property type="match status" value="1"/>
</dbReference>